<keyword evidence="9" id="KW-1185">Reference proteome</keyword>
<protein>
    <recommendedName>
        <fullName evidence="7">Ig-like domain-containing protein</fullName>
    </recommendedName>
</protein>
<organism evidence="8 9">
    <name type="scientific">Umbra pygmaea</name>
    <name type="common">Eastern mudminnow</name>
    <dbReference type="NCBI Taxonomy" id="75934"/>
    <lineage>
        <taxon>Eukaryota</taxon>
        <taxon>Metazoa</taxon>
        <taxon>Chordata</taxon>
        <taxon>Craniata</taxon>
        <taxon>Vertebrata</taxon>
        <taxon>Euteleostomi</taxon>
        <taxon>Actinopterygii</taxon>
        <taxon>Neopterygii</taxon>
        <taxon>Teleostei</taxon>
        <taxon>Protacanthopterygii</taxon>
        <taxon>Esociformes</taxon>
        <taxon>Umbridae</taxon>
        <taxon>Umbra</taxon>
    </lineage>
</organism>
<dbReference type="GO" id="GO:0016020">
    <property type="term" value="C:membrane"/>
    <property type="evidence" value="ECO:0007669"/>
    <property type="project" value="UniProtKB-SubCell"/>
</dbReference>
<dbReference type="PANTHER" id="PTHR24100">
    <property type="entry name" value="BUTYROPHILIN"/>
    <property type="match status" value="1"/>
</dbReference>
<dbReference type="PROSITE" id="PS50835">
    <property type="entry name" value="IG_LIKE"/>
    <property type="match status" value="1"/>
</dbReference>
<dbReference type="AlphaFoldDB" id="A0ABD0W822"/>
<dbReference type="InterPro" id="IPR050504">
    <property type="entry name" value="IgSF_BTN/MOG"/>
</dbReference>
<keyword evidence="5" id="KW-0325">Glycoprotein</keyword>
<sequence>MNRSSLWSSGGYCCEWLWRQRKAEDVKSSEGTMAESRVHNQFKLITDEPIHGFDGDDVILPCHLSPETSAVTMTIRWFKETECIYLYNNGQVTERTGYEDRLSLITQKLERGNVSLRMKNIKKTDVGFYICQVNNGEQKEEDVVWLWTGQRGYRRNYLQDETQEQKLQREKSAVELVGLKPIILVLQAPWT</sequence>
<dbReference type="SMART" id="SM00409">
    <property type="entry name" value="IG"/>
    <property type="match status" value="1"/>
</dbReference>
<keyword evidence="2" id="KW-0732">Signal</keyword>
<evidence type="ECO:0000313" key="9">
    <source>
        <dbReference type="Proteomes" id="UP001557470"/>
    </source>
</evidence>
<dbReference type="SMART" id="SM00406">
    <property type="entry name" value="IGv"/>
    <property type="match status" value="1"/>
</dbReference>
<evidence type="ECO:0000256" key="5">
    <source>
        <dbReference type="ARBA" id="ARBA00023180"/>
    </source>
</evidence>
<dbReference type="SUPFAM" id="SSF48726">
    <property type="entry name" value="Immunoglobulin"/>
    <property type="match status" value="1"/>
</dbReference>
<gene>
    <name evidence="8" type="ORF">UPYG_G00301390</name>
</gene>
<dbReference type="InterPro" id="IPR003599">
    <property type="entry name" value="Ig_sub"/>
</dbReference>
<proteinExistence type="predicted"/>
<keyword evidence="6" id="KW-0393">Immunoglobulin domain</keyword>
<keyword evidence="4" id="KW-1015">Disulfide bond</keyword>
<name>A0ABD0W822_UMBPY</name>
<dbReference type="InterPro" id="IPR036179">
    <property type="entry name" value="Ig-like_dom_sf"/>
</dbReference>
<dbReference type="InterPro" id="IPR013106">
    <property type="entry name" value="Ig_V-set"/>
</dbReference>
<evidence type="ECO:0000256" key="6">
    <source>
        <dbReference type="ARBA" id="ARBA00023319"/>
    </source>
</evidence>
<evidence type="ECO:0000259" key="7">
    <source>
        <dbReference type="PROSITE" id="PS50835"/>
    </source>
</evidence>
<dbReference type="InterPro" id="IPR007110">
    <property type="entry name" value="Ig-like_dom"/>
</dbReference>
<reference evidence="8 9" key="1">
    <citation type="submission" date="2024-06" db="EMBL/GenBank/DDBJ databases">
        <authorList>
            <person name="Pan Q."/>
            <person name="Wen M."/>
            <person name="Jouanno E."/>
            <person name="Zahm M."/>
            <person name="Klopp C."/>
            <person name="Cabau C."/>
            <person name="Louis A."/>
            <person name="Berthelot C."/>
            <person name="Parey E."/>
            <person name="Roest Crollius H."/>
            <person name="Montfort J."/>
            <person name="Robinson-Rechavi M."/>
            <person name="Bouchez O."/>
            <person name="Lampietro C."/>
            <person name="Lopez Roques C."/>
            <person name="Donnadieu C."/>
            <person name="Postlethwait J."/>
            <person name="Bobe J."/>
            <person name="Verreycken H."/>
            <person name="Guiguen Y."/>
        </authorList>
    </citation>
    <scope>NUCLEOTIDE SEQUENCE [LARGE SCALE GENOMIC DNA]</scope>
    <source>
        <strain evidence="8">Up_M1</strain>
        <tissue evidence="8">Testis</tissue>
    </source>
</reference>
<dbReference type="InterPro" id="IPR013783">
    <property type="entry name" value="Ig-like_fold"/>
</dbReference>
<feature type="domain" description="Ig-like" evidence="7">
    <location>
        <begin position="54"/>
        <end position="144"/>
    </location>
</feature>
<comment type="caution">
    <text evidence="8">The sequence shown here is derived from an EMBL/GenBank/DDBJ whole genome shotgun (WGS) entry which is preliminary data.</text>
</comment>
<evidence type="ECO:0000256" key="4">
    <source>
        <dbReference type="ARBA" id="ARBA00023157"/>
    </source>
</evidence>
<evidence type="ECO:0000313" key="8">
    <source>
        <dbReference type="EMBL" id="KAL0966886.1"/>
    </source>
</evidence>
<dbReference type="EMBL" id="JAGEUA010000009">
    <property type="protein sequence ID" value="KAL0966886.1"/>
    <property type="molecule type" value="Genomic_DNA"/>
</dbReference>
<evidence type="ECO:0000256" key="2">
    <source>
        <dbReference type="ARBA" id="ARBA00022729"/>
    </source>
</evidence>
<evidence type="ECO:0000256" key="1">
    <source>
        <dbReference type="ARBA" id="ARBA00004370"/>
    </source>
</evidence>
<dbReference type="Proteomes" id="UP001557470">
    <property type="component" value="Unassembled WGS sequence"/>
</dbReference>
<dbReference type="GO" id="GO:1903037">
    <property type="term" value="P:regulation of leukocyte cell-cell adhesion"/>
    <property type="evidence" value="ECO:0007669"/>
    <property type="project" value="UniProtKB-ARBA"/>
</dbReference>
<dbReference type="PANTHER" id="PTHR24100:SF130">
    <property type="entry name" value="BUTYROPHILIN-LIKE PROTEIN 9"/>
    <property type="match status" value="1"/>
</dbReference>
<dbReference type="Pfam" id="PF07686">
    <property type="entry name" value="V-set"/>
    <property type="match status" value="1"/>
</dbReference>
<evidence type="ECO:0000256" key="3">
    <source>
        <dbReference type="ARBA" id="ARBA00023136"/>
    </source>
</evidence>
<comment type="subcellular location">
    <subcellularLocation>
        <location evidence="1">Membrane</location>
    </subcellularLocation>
</comment>
<dbReference type="FunFam" id="2.60.40.10:FF:000142">
    <property type="entry name" value="V-set domain-containing T-cell activation inhibitor 1"/>
    <property type="match status" value="1"/>
</dbReference>
<dbReference type="GO" id="GO:0050863">
    <property type="term" value="P:regulation of T cell activation"/>
    <property type="evidence" value="ECO:0007669"/>
    <property type="project" value="UniProtKB-ARBA"/>
</dbReference>
<accession>A0ABD0W822</accession>
<dbReference type="Gene3D" id="2.60.40.10">
    <property type="entry name" value="Immunoglobulins"/>
    <property type="match status" value="1"/>
</dbReference>
<keyword evidence="3" id="KW-0472">Membrane</keyword>